<protein>
    <submittedName>
        <fullName evidence="1">Uncharacterized protein</fullName>
    </submittedName>
</protein>
<accession>A0A919SST8</accession>
<evidence type="ECO:0000313" key="2">
    <source>
        <dbReference type="Proteomes" id="UP000681340"/>
    </source>
</evidence>
<sequence>MPGPGGHLLRVSFDVSGDWLKGLEVAQTLITGDVWCNNSPASPWVGALVPRVLTLRPLSTSSWLAVQVYDDQLLALEKARSDQSLDLRIDIQSTLLHPSEGFYPVAEDQVTASIGSFDWARVLDRVGLQTGLLIRVAGPFVDSNAQVALADSMEDLPSLAQAVSRLRQARAQLGEGRWEQCIATCRRVLENLKRIGPPLPTAKSIRTQADPEKLNEAERWAALYYATAALTQPAHHDDTVTLGFSFSREKAEAVLAATAGLLNVYTSVGAPQRE</sequence>
<comment type="caution">
    <text evidence="1">The sequence shown here is derived from an EMBL/GenBank/DDBJ whole genome shotgun (WGS) entry which is preliminary data.</text>
</comment>
<organism evidence="1 2">
    <name type="scientific">Actinoplanes auranticolor</name>
    <dbReference type="NCBI Taxonomy" id="47988"/>
    <lineage>
        <taxon>Bacteria</taxon>
        <taxon>Bacillati</taxon>
        <taxon>Actinomycetota</taxon>
        <taxon>Actinomycetes</taxon>
        <taxon>Micromonosporales</taxon>
        <taxon>Micromonosporaceae</taxon>
        <taxon>Actinoplanes</taxon>
    </lineage>
</organism>
<dbReference type="EMBL" id="BOQL01000062">
    <property type="protein sequence ID" value="GIM76403.1"/>
    <property type="molecule type" value="Genomic_DNA"/>
</dbReference>
<keyword evidence="2" id="KW-1185">Reference proteome</keyword>
<name>A0A919SST8_9ACTN</name>
<dbReference type="AlphaFoldDB" id="A0A919SST8"/>
<proteinExistence type="predicted"/>
<reference evidence="1" key="1">
    <citation type="submission" date="2021-03" db="EMBL/GenBank/DDBJ databases">
        <title>Whole genome shotgun sequence of Actinoplanes auranticolor NBRC 12245.</title>
        <authorList>
            <person name="Komaki H."/>
            <person name="Tamura T."/>
        </authorList>
    </citation>
    <scope>NUCLEOTIDE SEQUENCE</scope>
    <source>
        <strain evidence="1">NBRC 12245</strain>
    </source>
</reference>
<gene>
    <name evidence="1" type="ORF">Aau02nite_70690</name>
</gene>
<dbReference type="Proteomes" id="UP000681340">
    <property type="component" value="Unassembled WGS sequence"/>
</dbReference>
<evidence type="ECO:0000313" key="1">
    <source>
        <dbReference type="EMBL" id="GIM76403.1"/>
    </source>
</evidence>